<feature type="transmembrane region" description="Helical" evidence="2">
    <location>
        <begin position="7"/>
        <end position="28"/>
    </location>
</feature>
<evidence type="ECO:0000256" key="1">
    <source>
        <dbReference type="ARBA" id="ARBA00022801"/>
    </source>
</evidence>
<dbReference type="GO" id="GO:0016787">
    <property type="term" value="F:hydrolase activity"/>
    <property type="evidence" value="ECO:0007669"/>
    <property type="project" value="UniProtKB-KW"/>
</dbReference>
<dbReference type="Gene3D" id="2.40.260.10">
    <property type="entry name" value="Sortase"/>
    <property type="match status" value="1"/>
</dbReference>
<accession>A0A0G1CCF0</accession>
<protein>
    <recommendedName>
        <fullName evidence="5">Sortase family protein</fullName>
    </recommendedName>
</protein>
<evidence type="ECO:0000313" key="4">
    <source>
        <dbReference type="Proteomes" id="UP000034320"/>
    </source>
</evidence>
<reference evidence="3 4" key="1">
    <citation type="journal article" date="2015" name="Nature">
        <title>rRNA introns, odd ribosomes, and small enigmatic genomes across a large radiation of phyla.</title>
        <authorList>
            <person name="Brown C.T."/>
            <person name="Hug L.A."/>
            <person name="Thomas B.C."/>
            <person name="Sharon I."/>
            <person name="Castelle C.J."/>
            <person name="Singh A."/>
            <person name="Wilkins M.J."/>
            <person name="Williams K.H."/>
            <person name="Banfield J.F."/>
        </authorList>
    </citation>
    <scope>NUCLEOTIDE SEQUENCE [LARGE SCALE GENOMIC DNA]</scope>
</reference>
<keyword evidence="1" id="KW-0378">Hydrolase</keyword>
<dbReference type="InterPro" id="IPR005754">
    <property type="entry name" value="Sortase"/>
</dbReference>
<comment type="caution">
    <text evidence="3">The sequence shown here is derived from an EMBL/GenBank/DDBJ whole genome shotgun (WGS) entry which is preliminary data.</text>
</comment>
<dbReference type="Pfam" id="PF04203">
    <property type="entry name" value="Sortase"/>
    <property type="match status" value="1"/>
</dbReference>
<evidence type="ECO:0000313" key="3">
    <source>
        <dbReference type="EMBL" id="KKS47318.1"/>
    </source>
</evidence>
<keyword evidence="2" id="KW-0812">Transmembrane</keyword>
<name>A0A0G1CCF0_9BACT</name>
<dbReference type="SUPFAM" id="SSF63817">
    <property type="entry name" value="Sortase"/>
    <property type="match status" value="1"/>
</dbReference>
<dbReference type="Proteomes" id="UP000034320">
    <property type="component" value="Unassembled WGS sequence"/>
</dbReference>
<dbReference type="AlphaFoldDB" id="A0A0G1CCF0"/>
<proteinExistence type="predicted"/>
<evidence type="ECO:0000256" key="2">
    <source>
        <dbReference type="SAM" id="Phobius"/>
    </source>
</evidence>
<dbReference type="CDD" id="cd00004">
    <property type="entry name" value="Sortase"/>
    <property type="match status" value="1"/>
</dbReference>
<keyword evidence="2" id="KW-1133">Transmembrane helix</keyword>
<gene>
    <name evidence="3" type="ORF">UV09_C0006G0027</name>
</gene>
<evidence type="ECO:0008006" key="5">
    <source>
        <dbReference type="Google" id="ProtNLM"/>
    </source>
</evidence>
<dbReference type="EMBL" id="LCDD01000006">
    <property type="protein sequence ID" value="KKS47318.1"/>
    <property type="molecule type" value="Genomic_DNA"/>
</dbReference>
<dbReference type="InterPro" id="IPR023365">
    <property type="entry name" value="Sortase_dom-sf"/>
</dbReference>
<keyword evidence="2" id="KW-0472">Membrane</keyword>
<sequence length="246" mass="27729">MKISREVIRFIILRTLGNFLLLASLYGISRTLGPAVLLESKYRLNQMRNVRYQIAWKGVVAEDETEVLSEEPTPTPEIINNTLFGQISGGDKVEFLEPVSSKFGIIIPKIGANAPIAPNIDAGKPDIYLDALKKGVAHAAGTVFPGVTGNIFLFAHSTDNFWNVGRYNAIFYLLKELEKGDEVDLFLNGKRHIYRVTNKLIVDPTEIEYLTRQTNYEQLTLQTCWPPGTTFKRLIILAVPEKDFRE</sequence>
<dbReference type="NCBIfam" id="TIGR01076">
    <property type="entry name" value="sortase_fam"/>
    <property type="match status" value="1"/>
</dbReference>
<organism evidence="3 4">
    <name type="scientific">Candidatus Gottesmanbacteria bacterium GW2011_GWA2_42_18</name>
    <dbReference type="NCBI Taxonomy" id="1618442"/>
    <lineage>
        <taxon>Bacteria</taxon>
        <taxon>Candidatus Gottesmaniibacteriota</taxon>
    </lineage>
</organism>